<dbReference type="AlphaFoldDB" id="K8X1J0"/>
<dbReference type="InterPro" id="IPR002347">
    <property type="entry name" value="SDR_fam"/>
</dbReference>
<dbReference type="RefSeq" id="WP_008910843.1">
    <property type="nucleotide sequence ID" value="NZ_KB233222.1"/>
</dbReference>
<dbReference type="Proteomes" id="UP000009336">
    <property type="component" value="Unassembled WGS sequence"/>
</dbReference>
<evidence type="ECO:0000313" key="2">
    <source>
        <dbReference type="Proteomes" id="UP000009336"/>
    </source>
</evidence>
<dbReference type="eggNOG" id="COG4221">
    <property type="taxonomic scope" value="Bacteria"/>
</dbReference>
<dbReference type="InterPro" id="IPR036291">
    <property type="entry name" value="NAD(P)-bd_dom_sf"/>
</dbReference>
<sequence length="139" mass="15427">MTKRFLVYGVSKGLGKALIEGVPTAQDTIYGVSRSAPIFDSNNFHWIQADLSDPNSTKIVKNTIADTPIDCLIYNVGIWEKTAFTDEYQFETTDDAEVLNMVQTNISACILHLKTMLPNLRLGENSKIILIGSTWGLDN</sequence>
<dbReference type="GO" id="GO:0016616">
    <property type="term" value="F:oxidoreductase activity, acting on the CH-OH group of donors, NAD or NADP as acceptor"/>
    <property type="evidence" value="ECO:0007669"/>
    <property type="project" value="TreeGrafter"/>
</dbReference>
<feature type="non-terminal residue" evidence="1">
    <location>
        <position position="139"/>
    </location>
</feature>
<dbReference type="Gene3D" id="3.40.50.720">
    <property type="entry name" value="NAD(P)-binding Rossmann-like Domain"/>
    <property type="match status" value="1"/>
</dbReference>
<dbReference type="PANTHER" id="PTHR45458:SF1">
    <property type="entry name" value="SHORT CHAIN DEHYDROGENASE"/>
    <property type="match status" value="1"/>
</dbReference>
<accession>K8X1J0</accession>
<dbReference type="HOGENOM" id="CLU_1849349_0_0_6"/>
<proteinExistence type="predicted"/>
<dbReference type="OrthoDB" id="9808814at2"/>
<dbReference type="PANTHER" id="PTHR45458">
    <property type="entry name" value="SHORT-CHAIN DEHYDROGENASE/REDUCTASE SDR"/>
    <property type="match status" value="1"/>
</dbReference>
<organism evidence="1 2">
    <name type="scientific">Providencia burhodogranariea DSM 19968</name>
    <dbReference type="NCBI Taxonomy" id="1141662"/>
    <lineage>
        <taxon>Bacteria</taxon>
        <taxon>Pseudomonadati</taxon>
        <taxon>Pseudomonadota</taxon>
        <taxon>Gammaproteobacteria</taxon>
        <taxon>Enterobacterales</taxon>
        <taxon>Morganellaceae</taxon>
        <taxon>Providencia</taxon>
    </lineage>
</organism>
<protein>
    <submittedName>
        <fullName evidence="1">Short chain dehydrogenase/reductase family oxidoreductase</fullName>
    </submittedName>
</protein>
<dbReference type="Pfam" id="PF00106">
    <property type="entry name" value="adh_short"/>
    <property type="match status" value="1"/>
</dbReference>
<comment type="caution">
    <text evidence="1">The sequence shown here is derived from an EMBL/GenBank/DDBJ whole genome shotgun (WGS) entry which is preliminary data.</text>
</comment>
<evidence type="ECO:0000313" key="1">
    <source>
        <dbReference type="EMBL" id="EKT63512.1"/>
    </source>
</evidence>
<dbReference type="EMBL" id="AKKL01000014">
    <property type="protein sequence ID" value="EKT63512.1"/>
    <property type="molecule type" value="Genomic_DNA"/>
</dbReference>
<name>K8X1J0_9GAMM</name>
<gene>
    <name evidence="1" type="ORF">OOA_04027</name>
</gene>
<dbReference type="SUPFAM" id="SSF51735">
    <property type="entry name" value="NAD(P)-binding Rossmann-fold domains"/>
    <property type="match status" value="1"/>
</dbReference>
<dbReference type="STRING" id="1141662.OOA_04027"/>
<keyword evidence="2" id="KW-1185">Reference proteome</keyword>
<dbReference type="InterPro" id="IPR052184">
    <property type="entry name" value="SDR_enzymes"/>
</dbReference>
<reference evidence="1 2" key="1">
    <citation type="journal article" date="2012" name="BMC Genomics">
        <title>Comparative genomics of bacteria in the genus Providencia isolated from wild Drosophila melanogaster.</title>
        <authorList>
            <person name="Galac M.R."/>
            <person name="Lazzaro B.P."/>
        </authorList>
    </citation>
    <scope>NUCLEOTIDE SEQUENCE [LARGE SCALE GENOMIC DNA]</scope>
    <source>
        <strain evidence="1 2">DSM 19968</strain>
    </source>
</reference>